<accession>A0A133S1Y9</accession>
<evidence type="ECO:0000313" key="1">
    <source>
        <dbReference type="EMBL" id="KXA62389.1"/>
    </source>
</evidence>
<comment type="caution">
    <text evidence="1">The sequence shown here is derived from an EMBL/GenBank/DDBJ whole genome shotgun (WGS) entry which is preliminary data.</text>
</comment>
<sequence length="57" mass="6608">MKMLVKVACLCYSGSMDFFQIVFHFKSKLVDKVTEQMTSKTKQRTSVGSQFSKEKHK</sequence>
<dbReference type="PATRIC" id="fig|28037.231.peg.352"/>
<gene>
    <name evidence="1" type="ORF">HMPREF3228_00354</name>
</gene>
<reference evidence="1" key="1">
    <citation type="submission" date="2016-01" db="EMBL/GenBank/DDBJ databases">
        <authorList>
            <person name="Oliw E.H."/>
        </authorList>
    </citation>
    <scope>NUCLEOTIDE SEQUENCE [LARGE SCALE GENOMIC DNA]</scope>
    <source>
        <strain evidence="1">CMW7705B</strain>
    </source>
</reference>
<name>A0A133S1Y9_STRMT</name>
<dbReference type="Proteomes" id="UP000070065">
    <property type="component" value="Unassembled WGS sequence"/>
</dbReference>
<protein>
    <submittedName>
        <fullName evidence="1">Uncharacterized protein</fullName>
    </submittedName>
</protein>
<dbReference type="AlphaFoldDB" id="A0A133S1Y9"/>
<organism evidence="1">
    <name type="scientific">Streptococcus mitis</name>
    <dbReference type="NCBI Taxonomy" id="28037"/>
    <lineage>
        <taxon>Bacteria</taxon>
        <taxon>Bacillati</taxon>
        <taxon>Bacillota</taxon>
        <taxon>Bacilli</taxon>
        <taxon>Lactobacillales</taxon>
        <taxon>Streptococcaceae</taxon>
        <taxon>Streptococcus</taxon>
        <taxon>Streptococcus mitis group</taxon>
    </lineage>
</organism>
<proteinExistence type="predicted"/>
<dbReference type="EMBL" id="LRQR01000024">
    <property type="protein sequence ID" value="KXA62389.1"/>
    <property type="molecule type" value="Genomic_DNA"/>
</dbReference>